<dbReference type="Pfam" id="PF13439">
    <property type="entry name" value="Glyco_transf_4"/>
    <property type="match status" value="1"/>
</dbReference>
<dbReference type="EMBL" id="JAGGLG010000030">
    <property type="protein sequence ID" value="MBP2019571.1"/>
    <property type="molecule type" value="Genomic_DNA"/>
</dbReference>
<evidence type="ECO:0000259" key="3">
    <source>
        <dbReference type="Pfam" id="PF13439"/>
    </source>
</evidence>
<reference evidence="4 5" key="1">
    <citation type="submission" date="2021-03" db="EMBL/GenBank/DDBJ databases">
        <title>Genomic Encyclopedia of Type Strains, Phase IV (KMG-IV): sequencing the most valuable type-strain genomes for metagenomic binning, comparative biology and taxonomic classification.</title>
        <authorList>
            <person name="Goeker M."/>
        </authorList>
    </citation>
    <scope>NUCLEOTIDE SEQUENCE [LARGE SCALE GENOMIC DNA]</scope>
    <source>
        <strain evidence="4 5">DSM 27138</strain>
    </source>
</reference>
<organism evidence="4 5">
    <name type="scientific">Symbiobacterium terraclitae</name>
    <dbReference type="NCBI Taxonomy" id="557451"/>
    <lineage>
        <taxon>Bacteria</taxon>
        <taxon>Bacillati</taxon>
        <taxon>Bacillota</taxon>
        <taxon>Clostridia</taxon>
        <taxon>Eubacteriales</taxon>
        <taxon>Symbiobacteriaceae</taxon>
        <taxon>Symbiobacterium</taxon>
    </lineage>
</organism>
<name>A0ABS4JVL8_9FIRM</name>
<evidence type="ECO:0000256" key="1">
    <source>
        <dbReference type="SAM" id="MobiDB-lite"/>
    </source>
</evidence>
<accession>A0ABS4JVL8</accession>
<sequence>MGIGVISTYPPRRCGIASVAFHLRQALLAAGEDFVPVVALVKSPTDTLAGPEVVAQIHQHVKGDYRKAAAVLNALPLRAVILEHEFALFGGPLGAHVLELLGALRAPVITVFHTIMASAPPQMIDMVRRVAAASAAVVVLCERARELITTRFGVPPGKVVHIPNGAPLPPEGNSEEWKERLGLSGRTVALTFGLLSPSKGIETALAAVAQVAPDHPELLYVVAGATHPEEVRLRGEGYRARLEQQVAHLGIGGHVRFVARYLTEEEVVQYVHAADLYVTPYVVMEQTSSATLATAAFLGKALLSTPYDYAAELLAGGAGYLFPAGDSAALAQGLRRLLDSPEERARLGEAARARAAEFAWQALGHRYRQLADVLPTPRTVLQQEPPIPPGAGIRARPPLFRRGQPPGGR</sequence>
<keyword evidence="5" id="KW-1185">Reference proteome</keyword>
<feature type="domain" description="Glycosyltransferase subfamily 4-like N-terminal" evidence="3">
    <location>
        <begin position="15"/>
        <end position="166"/>
    </location>
</feature>
<evidence type="ECO:0000313" key="4">
    <source>
        <dbReference type="EMBL" id="MBP2019571.1"/>
    </source>
</evidence>
<proteinExistence type="predicted"/>
<comment type="caution">
    <text evidence="4">The sequence shown here is derived from an EMBL/GenBank/DDBJ whole genome shotgun (WGS) entry which is preliminary data.</text>
</comment>
<dbReference type="InterPro" id="IPR001296">
    <property type="entry name" value="Glyco_trans_1"/>
</dbReference>
<dbReference type="PANTHER" id="PTHR12526">
    <property type="entry name" value="GLYCOSYLTRANSFERASE"/>
    <property type="match status" value="1"/>
</dbReference>
<feature type="domain" description="Glycosyl transferase family 1" evidence="2">
    <location>
        <begin position="174"/>
        <end position="353"/>
    </location>
</feature>
<gene>
    <name evidence="4" type="ORF">J2Z79_003013</name>
</gene>
<evidence type="ECO:0000259" key="2">
    <source>
        <dbReference type="Pfam" id="PF00534"/>
    </source>
</evidence>
<feature type="region of interest" description="Disordered" evidence="1">
    <location>
        <begin position="380"/>
        <end position="409"/>
    </location>
</feature>
<protein>
    <submittedName>
        <fullName evidence="4">Glycosyltransferase involved in cell wall biosynthesis</fullName>
    </submittedName>
</protein>
<dbReference type="Pfam" id="PF00534">
    <property type="entry name" value="Glycos_transf_1"/>
    <property type="match status" value="1"/>
</dbReference>
<dbReference type="Proteomes" id="UP001519289">
    <property type="component" value="Unassembled WGS sequence"/>
</dbReference>
<dbReference type="PANTHER" id="PTHR12526:SF572">
    <property type="entry name" value="BLL5144 PROTEIN"/>
    <property type="match status" value="1"/>
</dbReference>
<dbReference type="RefSeq" id="WP_209467673.1">
    <property type="nucleotide sequence ID" value="NZ_JAGGLG010000030.1"/>
</dbReference>
<dbReference type="InterPro" id="IPR028098">
    <property type="entry name" value="Glyco_trans_4-like_N"/>
</dbReference>
<evidence type="ECO:0000313" key="5">
    <source>
        <dbReference type="Proteomes" id="UP001519289"/>
    </source>
</evidence>
<dbReference type="SUPFAM" id="SSF53756">
    <property type="entry name" value="UDP-Glycosyltransferase/glycogen phosphorylase"/>
    <property type="match status" value="1"/>
</dbReference>
<dbReference type="Gene3D" id="3.40.50.2000">
    <property type="entry name" value="Glycogen Phosphorylase B"/>
    <property type="match status" value="2"/>
</dbReference>